<dbReference type="EMBL" id="CP032157">
    <property type="protein sequence ID" value="AXY74444.1"/>
    <property type="molecule type" value="Genomic_DNA"/>
</dbReference>
<dbReference type="RefSeq" id="WP_119050331.1">
    <property type="nucleotide sequence ID" value="NZ_CP032157.1"/>
</dbReference>
<reference evidence="2 3" key="1">
    <citation type="submission" date="2018-09" db="EMBL/GenBank/DDBJ databases">
        <title>Genome sequencing of strain 6GH32-13.</title>
        <authorList>
            <person name="Weon H.-Y."/>
            <person name="Heo J."/>
            <person name="Kwon S.-W."/>
        </authorList>
    </citation>
    <scope>NUCLEOTIDE SEQUENCE [LARGE SCALE GENOMIC DNA]</scope>
    <source>
        <strain evidence="2 3">5GH32-13</strain>
    </source>
</reference>
<gene>
    <name evidence="2" type="ORF">D3H65_10850</name>
</gene>
<dbReference type="GO" id="GO:0016757">
    <property type="term" value="F:glycosyltransferase activity"/>
    <property type="evidence" value="ECO:0007669"/>
    <property type="project" value="UniProtKB-ARBA"/>
</dbReference>
<dbReference type="Gene3D" id="3.40.50.2000">
    <property type="entry name" value="Glycogen Phosphorylase B"/>
    <property type="match status" value="2"/>
</dbReference>
<dbReference type="OrthoDB" id="4291430at2"/>
<accession>A0A3B7MJ18</accession>
<evidence type="ECO:0000259" key="1">
    <source>
        <dbReference type="Pfam" id="PF13439"/>
    </source>
</evidence>
<evidence type="ECO:0000313" key="2">
    <source>
        <dbReference type="EMBL" id="AXY74444.1"/>
    </source>
</evidence>
<dbReference type="InterPro" id="IPR028098">
    <property type="entry name" value="Glyco_trans_4-like_N"/>
</dbReference>
<protein>
    <recommendedName>
        <fullName evidence="1">Glycosyltransferase subfamily 4-like N-terminal domain-containing protein</fullName>
    </recommendedName>
</protein>
<feature type="domain" description="Glycosyltransferase subfamily 4-like N-terminal" evidence="1">
    <location>
        <begin position="29"/>
        <end position="168"/>
    </location>
</feature>
<name>A0A3B7MJ18_9BACT</name>
<dbReference type="Proteomes" id="UP000263900">
    <property type="component" value="Chromosome"/>
</dbReference>
<organism evidence="2 3">
    <name type="scientific">Paraflavitalea soli</name>
    <dbReference type="NCBI Taxonomy" id="2315862"/>
    <lineage>
        <taxon>Bacteria</taxon>
        <taxon>Pseudomonadati</taxon>
        <taxon>Bacteroidota</taxon>
        <taxon>Chitinophagia</taxon>
        <taxon>Chitinophagales</taxon>
        <taxon>Chitinophagaceae</taxon>
        <taxon>Paraflavitalea</taxon>
    </lineage>
</organism>
<keyword evidence="3" id="KW-1185">Reference proteome</keyword>
<proteinExistence type="predicted"/>
<dbReference type="KEGG" id="pseg:D3H65_10850"/>
<dbReference type="Pfam" id="PF13439">
    <property type="entry name" value="Glyco_transf_4"/>
    <property type="match status" value="1"/>
</dbReference>
<sequence>MTVGIFETEHFEGSYPVIRLFDNGENQLTIFTNKESYRQFQWLFGNDINRYTWVVQEEKESKYRFVLRMYKEVKRRKIDLLYLNTISHNFIVYAGMISLLRNTRVVVTLHAVNNYFRFKPAFSLRRWVRHIGKRALIKVTKEFNVVSDTMVAYLTALLPAHKKVHNLPGAVFERAALPPTTPVINGQLQLVVPGSIDARRRDYTVVLDLLEQGRHLPLRIVLLGPFVHPHGDAIREKCMRYAADNSNLVFYDNQVVDQPEFDRVMDEAHIVFTPSVIDTIMVDEVMETYGKSICSGNIFDIIKHAKPFITPQALTIPANLASSAIPYNKVSGIIQALELLLQEPARYATLLQEAQRNSEAYTIAQVRARNPMLFALLS</sequence>
<dbReference type="SUPFAM" id="SSF53756">
    <property type="entry name" value="UDP-Glycosyltransferase/glycogen phosphorylase"/>
    <property type="match status" value="1"/>
</dbReference>
<dbReference type="AlphaFoldDB" id="A0A3B7MJ18"/>
<evidence type="ECO:0000313" key="3">
    <source>
        <dbReference type="Proteomes" id="UP000263900"/>
    </source>
</evidence>